<feature type="transmembrane region" description="Helical" evidence="5">
    <location>
        <begin position="243"/>
        <end position="276"/>
    </location>
</feature>
<evidence type="ECO:0000259" key="6">
    <source>
        <dbReference type="Pfam" id="PF13515"/>
    </source>
</evidence>
<organism evidence="7 8">
    <name type="scientific">Microbacterium ginsengiterrae</name>
    <dbReference type="NCBI Taxonomy" id="546115"/>
    <lineage>
        <taxon>Bacteria</taxon>
        <taxon>Bacillati</taxon>
        <taxon>Actinomycetota</taxon>
        <taxon>Actinomycetes</taxon>
        <taxon>Micrococcales</taxon>
        <taxon>Microbacteriaceae</taxon>
        <taxon>Microbacterium</taxon>
    </lineage>
</organism>
<evidence type="ECO:0000313" key="7">
    <source>
        <dbReference type="EMBL" id="MBB5741682.1"/>
    </source>
</evidence>
<feature type="transmembrane region" description="Helical" evidence="5">
    <location>
        <begin position="132"/>
        <end position="149"/>
    </location>
</feature>
<dbReference type="AlphaFoldDB" id="A0A7W9C9U2"/>
<dbReference type="GO" id="GO:0016020">
    <property type="term" value="C:membrane"/>
    <property type="evidence" value="ECO:0007669"/>
    <property type="project" value="UniProtKB-SubCell"/>
</dbReference>
<feature type="transmembrane region" description="Helical" evidence="5">
    <location>
        <begin position="17"/>
        <end position="38"/>
    </location>
</feature>
<comment type="subcellular location">
    <subcellularLocation>
        <location evidence="1">Membrane</location>
        <topology evidence="1">Multi-pass membrane protein</topology>
    </subcellularLocation>
</comment>
<keyword evidence="4 5" id="KW-0472">Membrane</keyword>
<evidence type="ECO:0000256" key="3">
    <source>
        <dbReference type="ARBA" id="ARBA00022989"/>
    </source>
</evidence>
<dbReference type="RefSeq" id="WP_184280917.1">
    <property type="nucleotide sequence ID" value="NZ_BAAAPG010000001.1"/>
</dbReference>
<accession>A0A7W9C9U2</accession>
<feature type="transmembrane region" description="Helical" evidence="5">
    <location>
        <begin position="217"/>
        <end position="237"/>
    </location>
</feature>
<feature type="transmembrane region" description="Helical" evidence="5">
    <location>
        <begin position="44"/>
        <end position="61"/>
    </location>
</feature>
<keyword evidence="3 5" id="KW-1133">Transmembrane helix</keyword>
<name>A0A7W9C9U2_9MICO</name>
<dbReference type="Pfam" id="PF13515">
    <property type="entry name" value="FUSC_2"/>
    <property type="match status" value="1"/>
</dbReference>
<dbReference type="EMBL" id="JACHMU010000001">
    <property type="protein sequence ID" value="MBB5741682.1"/>
    <property type="molecule type" value="Genomic_DNA"/>
</dbReference>
<evidence type="ECO:0000256" key="4">
    <source>
        <dbReference type="ARBA" id="ARBA00023136"/>
    </source>
</evidence>
<feature type="transmembrane region" description="Helical" evidence="5">
    <location>
        <begin position="194"/>
        <end position="210"/>
    </location>
</feature>
<sequence length="318" mass="33105">MPQDAGRPSVGLSWRDVLFAGLLVAVAAAVLGASQLLIGPNTALSGYLTILFLLSVVRAASWRTRILSVAWSLSVALLGFVIGGAGLWVTLVALVVVCLLQAFVGLGEAALLTRSPVNLLAFASLNQSGAEVWHVLLGSVIGAGVILTFSAIAKSRSDKSRTSMTMRQRVSYAVATSAGALLIVVVARLTDFPYVGWVLLSFCIVVSVGADQRVTRGYLRIVGSVVGALIAVLLSMLPSPIPTVAAVVCVVLCVAYVNAGNYALFVLFLTPAVLLTTSSEHSSLMLGILRLEAVLFATAVAIVCSLAVDAVVARSVRR</sequence>
<gene>
    <name evidence="7" type="ORF">HD600_000179</name>
</gene>
<keyword evidence="2 5" id="KW-0812">Transmembrane</keyword>
<evidence type="ECO:0000313" key="8">
    <source>
        <dbReference type="Proteomes" id="UP000517712"/>
    </source>
</evidence>
<dbReference type="Proteomes" id="UP000517712">
    <property type="component" value="Unassembled WGS sequence"/>
</dbReference>
<reference evidence="7 8" key="1">
    <citation type="submission" date="2020-08" db="EMBL/GenBank/DDBJ databases">
        <title>Sequencing the genomes of 1000 actinobacteria strains.</title>
        <authorList>
            <person name="Klenk H.-P."/>
        </authorList>
    </citation>
    <scope>NUCLEOTIDE SEQUENCE [LARGE SCALE GENOMIC DNA]</scope>
    <source>
        <strain evidence="7 8">DSM 24823</strain>
    </source>
</reference>
<feature type="transmembrane region" description="Helical" evidence="5">
    <location>
        <begin position="288"/>
        <end position="308"/>
    </location>
</feature>
<evidence type="ECO:0000256" key="5">
    <source>
        <dbReference type="SAM" id="Phobius"/>
    </source>
</evidence>
<evidence type="ECO:0000256" key="1">
    <source>
        <dbReference type="ARBA" id="ARBA00004141"/>
    </source>
</evidence>
<dbReference type="InterPro" id="IPR049453">
    <property type="entry name" value="Memb_transporter_dom"/>
</dbReference>
<keyword evidence="8" id="KW-1185">Reference proteome</keyword>
<evidence type="ECO:0000256" key="2">
    <source>
        <dbReference type="ARBA" id="ARBA00022692"/>
    </source>
</evidence>
<feature type="domain" description="Integral membrane bound transporter" evidence="6">
    <location>
        <begin position="183"/>
        <end position="304"/>
    </location>
</feature>
<feature type="transmembrane region" description="Helical" evidence="5">
    <location>
        <begin position="170"/>
        <end position="188"/>
    </location>
</feature>
<proteinExistence type="predicted"/>
<protein>
    <recommendedName>
        <fullName evidence="6">Integral membrane bound transporter domain-containing protein</fullName>
    </recommendedName>
</protein>
<feature type="transmembrane region" description="Helical" evidence="5">
    <location>
        <begin position="73"/>
        <end position="104"/>
    </location>
</feature>
<comment type="caution">
    <text evidence="7">The sequence shown here is derived from an EMBL/GenBank/DDBJ whole genome shotgun (WGS) entry which is preliminary data.</text>
</comment>